<name>A0A0R1WM66_9LACO</name>
<evidence type="ECO:0000256" key="1">
    <source>
        <dbReference type="ARBA" id="ARBA00022741"/>
    </source>
</evidence>
<dbReference type="GO" id="GO:0006310">
    <property type="term" value="P:DNA recombination"/>
    <property type="evidence" value="ECO:0007669"/>
    <property type="project" value="InterPro"/>
</dbReference>
<feature type="domain" description="Helicase C-terminal" evidence="9">
    <location>
        <begin position="217"/>
        <end position="361"/>
    </location>
</feature>
<evidence type="ECO:0000256" key="7">
    <source>
        <dbReference type="ARBA" id="ARBA00044550"/>
    </source>
</evidence>
<dbReference type="eggNOG" id="COG0514">
    <property type="taxonomic scope" value="Bacteria"/>
</dbReference>
<dbReference type="GO" id="GO:0043590">
    <property type="term" value="C:bacterial nucleoid"/>
    <property type="evidence" value="ECO:0007669"/>
    <property type="project" value="TreeGrafter"/>
</dbReference>
<evidence type="ECO:0000256" key="4">
    <source>
        <dbReference type="ARBA" id="ARBA00022840"/>
    </source>
</evidence>
<dbReference type="PANTHER" id="PTHR13710:SF84">
    <property type="entry name" value="ATP-DEPENDENT DNA HELICASE RECS-RELATED"/>
    <property type="match status" value="1"/>
</dbReference>
<keyword evidence="4" id="KW-0067">ATP-binding</keyword>
<dbReference type="InterPro" id="IPR001650">
    <property type="entry name" value="Helicase_C-like"/>
</dbReference>
<gene>
    <name evidence="10" type="ORF">FC40_GL000749</name>
</gene>
<accession>A0A0R1WM66</accession>
<evidence type="ECO:0000313" key="10">
    <source>
        <dbReference type="EMBL" id="KRM18960.1"/>
    </source>
</evidence>
<evidence type="ECO:0000256" key="2">
    <source>
        <dbReference type="ARBA" id="ARBA00022801"/>
    </source>
</evidence>
<dbReference type="Pfam" id="PF00271">
    <property type="entry name" value="Helicase_C"/>
    <property type="match status" value="1"/>
</dbReference>
<evidence type="ECO:0000313" key="11">
    <source>
        <dbReference type="Proteomes" id="UP000051054"/>
    </source>
</evidence>
<dbReference type="GO" id="GO:0006281">
    <property type="term" value="P:DNA repair"/>
    <property type="evidence" value="ECO:0007669"/>
    <property type="project" value="TreeGrafter"/>
</dbReference>
<evidence type="ECO:0000256" key="3">
    <source>
        <dbReference type="ARBA" id="ARBA00022806"/>
    </source>
</evidence>
<dbReference type="NCBIfam" id="TIGR00614">
    <property type="entry name" value="recQ_fam"/>
    <property type="match status" value="1"/>
</dbReference>
<organism evidence="10 11">
    <name type="scientific">Ligilactobacillus hayakitensis DSM 18933 = JCM 14209</name>
    <dbReference type="NCBI Taxonomy" id="1423755"/>
    <lineage>
        <taxon>Bacteria</taxon>
        <taxon>Bacillati</taxon>
        <taxon>Bacillota</taxon>
        <taxon>Bacilli</taxon>
        <taxon>Lactobacillales</taxon>
        <taxon>Lactobacillaceae</taxon>
        <taxon>Ligilactobacillus</taxon>
    </lineage>
</organism>
<dbReference type="AlphaFoldDB" id="A0A0R1WM66"/>
<dbReference type="Pfam" id="PF00270">
    <property type="entry name" value="DEAD"/>
    <property type="match status" value="1"/>
</dbReference>
<evidence type="ECO:0000259" key="9">
    <source>
        <dbReference type="PROSITE" id="PS51194"/>
    </source>
</evidence>
<dbReference type="GO" id="GO:0016787">
    <property type="term" value="F:hydrolase activity"/>
    <property type="evidence" value="ECO:0007669"/>
    <property type="project" value="UniProtKB-KW"/>
</dbReference>
<evidence type="ECO:0000256" key="5">
    <source>
        <dbReference type="ARBA" id="ARBA00023125"/>
    </source>
</evidence>
<dbReference type="PANTHER" id="PTHR13710">
    <property type="entry name" value="DNA HELICASE RECQ FAMILY MEMBER"/>
    <property type="match status" value="1"/>
</dbReference>
<evidence type="ECO:0000259" key="8">
    <source>
        <dbReference type="PROSITE" id="PS51192"/>
    </source>
</evidence>
<dbReference type="InterPro" id="IPR032284">
    <property type="entry name" value="RecQ_Zn-bd"/>
</dbReference>
<dbReference type="GO" id="GO:0043138">
    <property type="term" value="F:3'-5' DNA helicase activity"/>
    <property type="evidence" value="ECO:0007669"/>
    <property type="project" value="TreeGrafter"/>
</dbReference>
<dbReference type="Proteomes" id="UP000051054">
    <property type="component" value="Unassembled WGS sequence"/>
</dbReference>
<keyword evidence="5" id="KW-0238">DNA-binding</keyword>
<dbReference type="InterPro" id="IPR002464">
    <property type="entry name" value="DNA/RNA_helicase_DEAH_CS"/>
</dbReference>
<dbReference type="InterPro" id="IPR004589">
    <property type="entry name" value="DNA_helicase_ATP-dep_RecQ"/>
</dbReference>
<dbReference type="Pfam" id="PF16124">
    <property type="entry name" value="RecQ_Zn_bind"/>
    <property type="match status" value="1"/>
</dbReference>
<sequence>MKTKLKELFGFENFKSGQQEVVQSILNKINTIAVLPTGTGKSLCYQMPGALLEGSVIIISPLLSLMQDQVEQLKYQGETRVVAINSTLPAQEKSFVYQNIQKYKYIFVSPEMLKNEYFFSILQKIRIALFVVDEAHCISTWGPDFRPDYLDLGKIKEKLNNPTTLALTATATNQTLDEIAKSLRISGNVKIVQRSVNRKNIFLSVKKVDNETEKEDMLIKLLDEVKAPGIVYFSSKKKANTILEKIKTKTSLQVAAYHADMDKSERYIIQQQYINNQIDVICATSAFGMGINKKNIRYVIHYHMPSDIESYVQEIGRAGRDGKQSLAILLYANGDEMLQRRILDNTIPQPNEINFYFQNEQKIKNVDFPIYELIGKMKKNFKDTLAMSEFFEKRKKSKIIQIQKMKAYIETNSCKREFLLEYFDELIPSNFHNEKCCIQNTEEIPLEKLNLKSNDKKEEVESDINYLKIINKIF</sequence>
<dbReference type="InterPro" id="IPR027417">
    <property type="entry name" value="P-loop_NTPase"/>
</dbReference>
<dbReference type="GO" id="GO:0005737">
    <property type="term" value="C:cytoplasm"/>
    <property type="evidence" value="ECO:0007669"/>
    <property type="project" value="TreeGrafter"/>
</dbReference>
<dbReference type="PROSITE" id="PS00690">
    <property type="entry name" value="DEAH_ATP_HELICASE"/>
    <property type="match status" value="1"/>
</dbReference>
<dbReference type="GO" id="GO:0003677">
    <property type="term" value="F:DNA binding"/>
    <property type="evidence" value="ECO:0007669"/>
    <property type="project" value="UniProtKB-KW"/>
</dbReference>
<comment type="caution">
    <text evidence="10">The sequence shown here is derived from an EMBL/GenBank/DDBJ whole genome shotgun (WGS) entry which is preliminary data.</text>
</comment>
<dbReference type="GO" id="GO:0009378">
    <property type="term" value="F:four-way junction helicase activity"/>
    <property type="evidence" value="ECO:0007669"/>
    <property type="project" value="TreeGrafter"/>
</dbReference>
<dbReference type="InterPro" id="IPR011545">
    <property type="entry name" value="DEAD/DEAH_box_helicase_dom"/>
</dbReference>
<protein>
    <recommendedName>
        <fullName evidence="6">ATP-dependent DNA helicase RecQ</fullName>
    </recommendedName>
    <alternativeName>
        <fullName evidence="7">DNA 3'-5' helicase RecQ</fullName>
    </alternativeName>
</protein>
<dbReference type="Gene3D" id="3.40.50.300">
    <property type="entry name" value="P-loop containing nucleotide triphosphate hydrolases"/>
    <property type="match status" value="2"/>
</dbReference>
<keyword evidence="1" id="KW-0547">Nucleotide-binding</keyword>
<dbReference type="SUPFAM" id="SSF52540">
    <property type="entry name" value="P-loop containing nucleoside triphosphate hydrolases"/>
    <property type="match status" value="1"/>
</dbReference>
<dbReference type="PROSITE" id="PS51194">
    <property type="entry name" value="HELICASE_CTER"/>
    <property type="match status" value="1"/>
</dbReference>
<dbReference type="InterPro" id="IPR014001">
    <property type="entry name" value="Helicase_ATP-bd"/>
</dbReference>
<keyword evidence="2" id="KW-0378">Hydrolase</keyword>
<dbReference type="EMBL" id="AZGD01000090">
    <property type="protein sequence ID" value="KRM18960.1"/>
    <property type="molecule type" value="Genomic_DNA"/>
</dbReference>
<keyword evidence="3 10" id="KW-0347">Helicase</keyword>
<dbReference type="STRING" id="1423755.FC40_GL000749"/>
<dbReference type="SMART" id="SM00490">
    <property type="entry name" value="HELICc"/>
    <property type="match status" value="1"/>
</dbReference>
<keyword evidence="11" id="KW-1185">Reference proteome</keyword>
<dbReference type="GO" id="GO:0005524">
    <property type="term" value="F:ATP binding"/>
    <property type="evidence" value="ECO:0007669"/>
    <property type="project" value="UniProtKB-KW"/>
</dbReference>
<dbReference type="PATRIC" id="fig|1423755.3.peg.802"/>
<reference evidence="10 11" key="1">
    <citation type="journal article" date="2015" name="Genome Announc.">
        <title>Expanding the biotechnology potential of lactobacilli through comparative genomics of 213 strains and associated genera.</title>
        <authorList>
            <person name="Sun Z."/>
            <person name="Harris H.M."/>
            <person name="McCann A."/>
            <person name="Guo C."/>
            <person name="Argimon S."/>
            <person name="Zhang W."/>
            <person name="Yang X."/>
            <person name="Jeffery I.B."/>
            <person name="Cooney J.C."/>
            <person name="Kagawa T.F."/>
            <person name="Liu W."/>
            <person name="Song Y."/>
            <person name="Salvetti E."/>
            <person name="Wrobel A."/>
            <person name="Rasinkangas P."/>
            <person name="Parkhill J."/>
            <person name="Rea M.C."/>
            <person name="O'Sullivan O."/>
            <person name="Ritari J."/>
            <person name="Douillard F.P."/>
            <person name="Paul Ross R."/>
            <person name="Yang R."/>
            <person name="Briner A.E."/>
            <person name="Felis G.E."/>
            <person name="de Vos W.M."/>
            <person name="Barrangou R."/>
            <person name="Klaenhammer T.R."/>
            <person name="Caufield P.W."/>
            <person name="Cui Y."/>
            <person name="Zhang H."/>
            <person name="O'Toole P.W."/>
        </authorList>
    </citation>
    <scope>NUCLEOTIDE SEQUENCE [LARGE SCALE GENOMIC DNA]</scope>
    <source>
        <strain evidence="10 11">DSM 18933</strain>
    </source>
</reference>
<feature type="domain" description="Helicase ATP-binding" evidence="8">
    <location>
        <begin position="22"/>
        <end position="189"/>
    </location>
</feature>
<proteinExistence type="predicted"/>
<dbReference type="CDD" id="cd17920">
    <property type="entry name" value="DEXHc_RecQ"/>
    <property type="match status" value="1"/>
</dbReference>
<dbReference type="SMART" id="SM00487">
    <property type="entry name" value="DEXDc"/>
    <property type="match status" value="1"/>
</dbReference>
<dbReference type="GO" id="GO:0030894">
    <property type="term" value="C:replisome"/>
    <property type="evidence" value="ECO:0007669"/>
    <property type="project" value="TreeGrafter"/>
</dbReference>
<evidence type="ECO:0000256" key="6">
    <source>
        <dbReference type="ARBA" id="ARBA00044535"/>
    </source>
</evidence>
<dbReference type="PROSITE" id="PS51192">
    <property type="entry name" value="HELICASE_ATP_BIND_1"/>
    <property type="match status" value="1"/>
</dbReference>